<dbReference type="Pfam" id="PF04118">
    <property type="entry name" value="Dopey_N"/>
    <property type="match status" value="1"/>
</dbReference>
<reference evidence="10 11" key="2">
    <citation type="journal article" date="2014" name="J. Gen. Appl. Microbiol.">
        <title>The early diverging ascomycetous budding yeast Saitoella complicata has three histone deacetylases belonging to the Clr6, Hos2, and Rpd3 lineages.</title>
        <authorList>
            <person name="Nishida H."/>
            <person name="Matsumoto T."/>
            <person name="Kondo S."/>
            <person name="Hamamoto M."/>
            <person name="Yoshikawa H."/>
        </authorList>
    </citation>
    <scope>NUCLEOTIDE SEQUENCE [LARGE SCALE GENOMIC DNA]</scope>
    <source>
        <strain evidence="10 11">NRRL Y-17804</strain>
    </source>
</reference>
<keyword evidence="3" id="KW-0653">Protein transport</keyword>
<evidence type="ECO:0000259" key="8">
    <source>
        <dbReference type="Pfam" id="PF24597"/>
    </source>
</evidence>
<dbReference type="GO" id="GO:0015031">
    <property type="term" value="P:protein transport"/>
    <property type="evidence" value="ECO:0007669"/>
    <property type="project" value="UniProtKB-KW"/>
</dbReference>
<evidence type="ECO:0000259" key="9">
    <source>
        <dbReference type="Pfam" id="PF24598"/>
    </source>
</evidence>
<sequence>MATLQSIRADYTSDSAYRKYAKEVDRVLGTWDTDIQEWADHIAFLGRLLKALQLHPSIPRIPSPLLTSSRLAQCLSPHLPSGVHLRALEVYSYIFSKIGRDGLATSFTLYWPGLAPVPSYASSAVKDSLLSLIAIFIPPLGPALMDSLPSVLLGLFLVSPDDLGDVLPILEAVREGCGSELCWWSTIWSLAREGRCGLNLVTYLSNNLPSLASTESLHYANIFGPDKSVPIRGLCGGLQDESSLVQRGFLDLLIHKVPLSCELLQDDRPDLALLTAKVAAVLLRRDSSLNRRVWTWFIGPRTSHDPDTEPQTPSTSTAVEAGELYFRTYGLDTFLTGFRFDILPSSTPTTPLSSDTIIRATRILIGMMDHPEIRCSIPPLFTHVMRAVYLYKGEHEKEVLDTARMFFDQVEARVVWAQLLEWLAWKEGEEHQEQVELARWVLGSFDVTGEEMRDHLVRVAYIILRSLVCSPGDDAGMWAVGEDLARLLQAEALATGDPEQGAVDLSTDEVVNWYMDAEDPNSSSPPYSGRAFSFGLLSIGKAALMRKSDSNLVATRRAIFLSILQNIPSDIASTELKKAFLALLWLDNEGSFEVLRTQVECASAICDKAPSAISNMTDYDFIKPIIFSIWHHLRHSSVHNHQDAVELLWRVQAAGFKDIELIIAEFIASADTYTAKVDVCARLNVVWVHSAHRTDITQVLHRPIELVLDFCRSEELAVRGIARDWLAKLGVLARGILELLIDEVAASPVLRKAVPERFKQVTIDVSRCSEEDDVPLLTYAVESLLLVCQAIDQAVLENTVTKEFVIDGVETGAQTYITALQNVCIRLLRLLPETGAGARSSAEVVQVHCAALELVEHLLPRQHTSPLIDILSKILYVNIHLQNLPIQAALINTLGICLKSNNPSASRRRLSSSSLRSFDFARASVIPAQSVSASSLGDESQAILIQSLVDALSMPALRSSLDQWITFLEIFVSATGKSFIHAMLPLVDRICQQTELAMIQMGDSVNNGASPFTLADIRAFLRGLNLLISEGYRFLQSELATKNVGSKLATDGGFLSNVVSGVFSVEAPVQINESTVEPLTSMCLQHTVRTAASMWKWAIQSNTPLVAQNLTADSENLLLNCYSMNANETMEALFNIWAGKPTPEFLRLTQLLEAPRPKVLLNILIETIHLQASSGTTGSASKSPMTASTFINFLITFIKAEHANKTAATWPELAKFLRDILTHTSSYRTCSPDLLRLGLAINDNLMRTSLYEQKKYRKEMQEFVQKQISAALSITVRVEHHAIAERPSTPMSTDRDSTKARANGTSVSMAPNVMHLFVNEVIPKLPLVFVEADKILAVSNGIMSQAITYGLHSRTGGNEVLELLVALTKIPATQKSWKKEVFDVFTENSFFRTRIGLVKNWKLIMQAVIENDKVRTEEIIGRITAASAPTALFVSREQENINKQMNLRRAAFMLLCSSNDAYLTSLPSLENKVKEVARVTRTEYVLRGELYMFFRAMLLRFSSVHLGRLLQHFLFDMQFLFNSFLEEASATATKEQTRAFAEACKLLDTLIVVSPTGFQLHEWVFLRDTIEAVFPPIDRQSIALTDMLARTSITSSPPSSSCGPPSLSDNVLADLSRRQAKRAPLIAAKTINDIGDLRPFLSYVSLHAYESSLAMEKPDLETCEMYLLRDMFE</sequence>
<dbReference type="InterPro" id="IPR007249">
    <property type="entry name" value="DOP1_N"/>
</dbReference>
<evidence type="ECO:0000256" key="5">
    <source>
        <dbReference type="ARBA" id="ARBA00023136"/>
    </source>
</evidence>
<keyword evidence="11" id="KW-1185">Reference proteome</keyword>
<dbReference type="OrthoDB" id="297643at2759"/>
<dbReference type="InterPro" id="IPR016024">
    <property type="entry name" value="ARM-type_fold"/>
</dbReference>
<dbReference type="OMA" id="GLETCIA"/>
<dbReference type="PANTHER" id="PTHR14042">
    <property type="entry name" value="DOPEY-RELATED"/>
    <property type="match status" value="1"/>
</dbReference>
<dbReference type="GO" id="GO:0006895">
    <property type="term" value="P:Golgi to endosome transport"/>
    <property type="evidence" value="ECO:0007669"/>
    <property type="project" value="InterPro"/>
</dbReference>
<reference evidence="10 11" key="3">
    <citation type="journal article" date="2015" name="Genome Announc.">
        <title>Draft Genome Sequence of the Archiascomycetous Yeast Saitoella complicata.</title>
        <authorList>
            <person name="Yamauchi K."/>
            <person name="Kondo S."/>
            <person name="Hamamoto M."/>
            <person name="Takahashi Y."/>
            <person name="Ogura Y."/>
            <person name="Hayashi T."/>
            <person name="Nishida H."/>
        </authorList>
    </citation>
    <scope>NUCLEOTIDE SEQUENCE [LARGE SCALE GENOMIC DNA]</scope>
    <source>
        <strain evidence="10 11">NRRL Y-17804</strain>
    </source>
</reference>
<dbReference type="Proteomes" id="UP000033140">
    <property type="component" value="Unassembled WGS sequence"/>
</dbReference>
<evidence type="ECO:0000256" key="3">
    <source>
        <dbReference type="ARBA" id="ARBA00022927"/>
    </source>
</evidence>
<evidence type="ECO:0000313" key="11">
    <source>
        <dbReference type="Proteomes" id="UP000033140"/>
    </source>
</evidence>
<comment type="similarity">
    <text evidence="6">Belongs to the DOP1 family.</text>
</comment>
<evidence type="ECO:0000256" key="6">
    <source>
        <dbReference type="ARBA" id="ARBA00046326"/>
    </source>
</evidence>
<evidence type="ECO:0000259" key="7">
    <source>
        <dbReference type="Pfam" id="PF04118"/>
    </source>
</evidence>
<feature type="domain" description="DOP1-like C-terminal" evidence="9">
    <location>
        <begin position="1193"/>
        <end position="1651"/>
    </location>
</feature>
<protein>
    <submittedName>
        <fullName evidence="10">Uncharacterized protein</fullName>
    </submittedName>
</protein>
<dbReference type="Pfam" id="PF24597">
    <property type="entry name" value="TPR_DOP1_M"/>
    <property type="match status" value="1"/>
</dbReference>
<dbReference type="EMBL" id="BACD03000025">
    <property type="protein sequence ID" value="GAO49716.1"/>
    <property type="molecule type" value="Genomic_DNA"/>
</dbReference>
<comment type="subcellular location">
    <subcellularLocation>
        <location evidence="1">Golgi apparatus membrane</location>
        <topology evidence="1">Peripheral membrane protein</topology>
    </subcellularLocation>
</comment>
<evidence type="ECO:0000256" key="1">
    <source>
        <dbReference type="ARBA" id="ARBA00004395"/>
    </source>
</evidence>
<organism evidence="10 11">
    <name type="scientific">Saitoella complicata (strain BCRC 22490 / CBS 7301 / JCM 7358 / NBRC 10748 / NRRL Y-17804)</name>
    <dbReference type="NCBI Taxonomy" id="698492"/>
    <lineage>
        <taxon>Eukaryota</taxon>
        <taxon>Fungi</taxon>
        <taxon>Dikarya</taxon>
        <taxon>Ascomycota</taxon>
        <taxon>Taphrinomycotina</taxon>
        <taxon>Taphrinomycotina incertae sedis</taxon>
        <taxon>Saitoella</taxon>
    </lineage>
</organism>
<feature type="domain" description="DOP1 N-terminal" evidence="7">
    <location>
        <begin position="14"/>
        <end position="301"/>
    </location>
</feature>
<keyword evidence="2" id="KW-0813">Transport</keyword>
<reference evidence="10 11" key="1">
    <citation type="journal article" date="2011" name="J. Gen. Appl. Microbiol.">
        <title>Draft genome sequencing of the enigmatic yeast Saitoella complicata.</title>
        <authorList>
            <person name="Nishida H."/>
            <person name="Hamamoto M."/>
            <person name="Sugiyama J."/>
        </authorList>
    </citation>
    <scope>NUCLEOTIDE SEQUENCE [LARGE SCALE GENOMIC DNA]</scope>
    <source>
        <strain evidence="10 11">NRRL Y-17804</strain>
    </source>
</reference>
<dbReference type="PANTHER" id="PTHR14042:SF24">
    <property type="entry name" value="PROTEIN DOPEY-1 HOMOLOG"/>
    <property type="match status" value="1"/>
</dbReference>
<dbReference type="RefSeq" id="XP_019021138.1">
    <property type="nucleotide sequence ID" value="XM_019166499.1"/>
</dbReference>
<dbReference type="GO" id="GO:0005802">
    <property type="term" value="C:trans-Golgi network"/>
    <property type="evidence" value="ECO:0007669"/>
    <property type="project" value="TreeGrafter"/>
</dbReference>
<evidence type="ECO:0000256" key="2">
    <source>
        <dbReference type="ARBA" id="ARBA00022448"/>
    </source>
</evidence>
<dbReference type="GO" id="GO:0005768">
    <property type="term" value="C:endosome"/>
    <property type="evidence" value="ECO:0007669"/>
    <property type="project" value="TreeGrafter"/>
</dbReference>
<name>A0A0E9NJ40_SAICN</name>
<evidence type="ECO:0000256" key="4">
    <source>
        <dbReference type="ARBA" id="ARBA00023034"/>
    </source>
</evidence>
<dbReference type="SUPFAM" id="SSF48371">
    <property type="entry name" value="ARM repeat"/>
    <property type="match status" value="1"/>
</dbReference>
<keyword evidence="5" id="KW-0472">Membrane</keyword>
<accession>A0A0E9NJ40</accession>
<dbReference type="GO" id="GO:0005829">
    <property type="term" value="C:cytosol"/>
    <property type="evidence" value="ECO:0007669"/>
    <property type="project" value="GOC"/>
</dbReference>
<feature type="domain" description="DOP1-like middle TPR" evidence="8">
    <location>
        <begin position="325"/>
        <end position="456"/>
    </location>
</feature>
<gene>
    <name evidence="10" type="ORF">G7K_3860-t1</name>
</gene>
<dbReference type="InterPro" id="IPR040314">
    <property type="entry name" value="DOP1"/>
</dbReference>
<dbReference type="Pfam" id="PF24598">
    <property type="entry name" value="DOP1_C"/>
    <property type="match status" value="1"/>
</dbReference>
<dbReference type="InterPro" id="IPR056457">
    <property type="entry name" value="DOP1_C"/>
</dbReference>
<comment type="caution">
    <text evidence="10">The sequence shown here is derived from an EMBL/GenBank/DDBJ whole genome shotgun (WGS) entry which is preliminary data.</text>
</comment>
<dbReference type="InterPro" id="IPR056458">
    <property type="entry name" value="TPR_DOP1_M"/>
</dbReference>
<dbReference type="GO" id="GO:0000139">
    <property type="term" value="C:Golgi membrane"/>
    <property type="evidence" value="ECO:0007669"/>
    <property type="project" value="UniProtKB-SubCell"/>
</dbReference>
<proteinExistence type="inferred from homology"/>
<evidence type="ECO:0000313" key="10">
    <source>
        <dbReference type="EMBL" id="GAO49716.1"/>
    </source>
</evidence>
<dbReference type="STRING" id="698492.A0A0E9NJ40"/>
<keyword evidence="4" id="KW-0333">Golgi apparatus</keyword>